<accession>A0A5N6Z871</accession>
<protein>
    <submittedName>
        <fullName evidence="2">Uncharacterized protein</fullName>
    </submittedName>
</protein>
<feature type="compositionally biased region" description="Acidic residues" evidence="1">
    <location>
        <begin position="96"/>
        <end position="111"/>
    </location>
</feature>
<organism evidence="2 3">
    <name type="scientific">Aspergillus coremiiformis</name>
    <dbReference type="NCBI Taxonomy" id="138285"/>
    <lineage>
        <taxon>Eukaryota</taxon>
        <taxon>Fungi</taxon>
        <taxon>Dikarya</taxon>
        <taxon>Ascomycota</taxon>
        <taxon>Pezizomycotina</taxon>
        <taxon>Eurotiomycetes</taxon>
        <taxon>Eurotiomycetidae</taxon>
        <taxon>Eurotiales</taxon>
        <taxon>Aspergillaceae</taxon>
        <taxon>Aspergillus</taxon>
        <taxon>Aspergillus subgen. Circumdati</taxon>
    </lineage>
</organism>
<feature type="region of interest" description="Disordered" evidence="1">
    <location>
        <begin position="57"/>
        <end position="121"/>
    </location>
</feature>
<keyword evidence="3" id="KW-1185">Reference proteome</keyword>
<gene>
    <name evidence="2" type="ORF">BDV28DRAFT_147635</name>
</gene>
<proteinExistence type="predicted"/>
<dbReference type="OrthoDB" id="2963168at2759"/>
<feature type="compositionally biased region" description="Basic and acidic residues" evidence="1">
    <location>
        <begin position="80"/>
        <end position="92"/>
    </location>
</feature>
<dbReference type="Proteomes" id="UP000327118">
    <property type="component" value="Unassembled WGS sequence"/>
</dbReference>
<dbReference type="PANTHER" id="PTHR42749:SF8">
    <property type="entry name" value="HSP70 FAMILY PROTEIN (AFU_ORTHOLOGUE AFUA_3G13740)"/>
    <property type="match status" value="1"/>
</dbReference>
<evidence type="ECO:0000313" key="3">
    <source>
        <dbReference type="Proteomes" id="UP000327118"/>
    </source>
</evidence>
<name>A0A5N6Z871_9EURO</name>
<dbReference type="PANTHER" id="PTHR42749">
    <property type="entry name" value="CELL SHAPE-DETERMINING PROTEIN MREB"/>
    <property type="match status" value="1"/>
</dbReference>
<dbReference type="EMBL" id="ML739086">
    <property type="protein sequence ID" value="KAE8353861.1"/>
    <property type="molecule type" value="Genomic_DNA"/>
</dbReference>
<reference evidence="3" key="1">
    <citation type="submission" date="2019-04" db="EMBL/GenBank/DDBJ databases">
        <title>Friends and foes A comparative genomics studyof 23 Aspergillus species from section Flavi.</title>
        <authorList>
            <consortium name="DOE Joint Genome Institute"/>
            <person name="Kjaerbolling I."/>
            <person name="Vesth T."/>
            <person name="Frisvad J.C."/>
            <person name="Nybo J.L."/>
            <person name="Theobald S."/>
            <person name="Kildgaard S."/>
            <person name="Isbrandt T."/>
            <person name="Kuo A."/>
            <person name="Sato A."/>
            <person name="Lyhne E.K."/>
            <person name="Kogle M.E."/>
            <person name="Wiebenga A."/>
            <person name="Kun R.S."/>
            <person name="Lubbers R.J."/>
            <person name="Makela M.R."/>
            <person name="Barry K."/>
            <person name="Chovatia M."/>
            <person name="Clum A."/>
            <person name="Daum C."/>
            <person name="Haridas S."/>
            <person name="He G."/>
            <person name="LaButti K."/>
            <person name="Lipzen A."/>
            <person name="Mondo S."/>
            <person name="Riley R."/>
            <person name="Salamov A."/>
            <person name="Simmons B.A."/>
            <person name="Magnuson J.K."/>
            <person name="Henrissat B."/>
            <person name="Mortensen U.H."/>
            <person name="Larsen T.O."/>
            <person name="Devries R.P."/>
            <person name="Grigoriev I.V."/>
            <person name="Machida M."/>
            <person name="Baker S.E."/>
            <person name="Andersen M.R."/>
        </authorList>
    </citation>
    <scope>NUCLEOTIDE SEQUENCE [LARGE SCALE GENOMIC DNA]</scope>
    <source>
        <strain evidence="3">CBS 553.77</strain>
    </source>
</reference>
<evidence type="ECO:0000313" key="2">
    <source>
        <dbReference type="EMBL" id="KAE8353861.1"/>
    </source>
</evidence>
<dbReference type="AlphaFoldDB" id="A0A5N6Z871"/>
<sequence length="221" mass="24586">MFSTVLSLRRCAARINPDKIESISNYPSATLAYAQAPKEVLTASCYPRKLPRRLSLERPAVDLDEQSSASEESSNNDDSVEIKDEGGTRECYESDNSGDTDDTDDSVDSDDISAVPNTPVDYMGDDNGAIGRYYWGYAFSHKLKPEAAATYVLAKTDEILPNDCFTLLDTGGGTLDVITYKVRKVRLLRLEREEGELVGALCGSSYLNERFETLMFERFKK</sequence>
<evidence type="ECO:0000256" key="1">
    <source>
        <dbReference type="SAM" id="MobiDB-lite"/>
    </source>
</evidence>